<dbReference type="EMBL" id="MN739090">
    <property type="protein sequence ID" value="QHS87984.1"/>
    <property type="molecule type" value="Genomic_DNA"/>
</dbReference>
<reference evidence="1" key="1">
    <citation type="journal article" date="2020" name="Nature">
        <title>Giant virus diversity and host interactions through global metagenomics.</title>
        <authorList>
            <person name="Schulz F."/>
            <person name="Roux S."/>
            <person name="Paez-Espino D."/>
            <person name="Jungbluth S."/>
            <person name="Walsh D.A."/>
            <person name="Denef V.J."/>
            <person name="McMahon K.D."/>
            <person name="Konstantinidis K.T."/>
            <person name="Eloe-Fadrosh E.A."/>
            <person name="Kyrpides N.C."/>
            <person name="Woyke T."/>
        </authorList>
    </citation>
    <scope>NUCLEOTIDE SEQUENCE</scope>
    <source>
        <strain evidence="1">GVMAG-M-3300010158-13</strain>
    </source>
</reference>
<name>A0A6C0B806_9ZZZZ</name>
<organism evidence="1">
    <name type="scientific">viral metagenome</name>
    <dbReference type="NCBI Taxonomy" id="1070528"/>
    <lineage>
        <taxon>unclassified sequences</taxon>
        <taxon>metagenomes</taxon>
        <taxon>organismal metagenomes</taxon>
    </lineage>
</organism>
<dbReference type="AlphaFoldDB" id="A0A6C0B806"/>
<protein>
    <submittedName>
        <fullName evidence="1">Uncharacterized protein</fullName>
    </submittedName>
</protein>
<accession>A0A6C0B806</accession>
<evidence type="ECO:0000313" key="1">
    <source>
        <dbReference type="EMBL" id="QHS87984.1"/>
    </source>
</evidence>
<sequence length="366" mass="41407">MKKSSLFIGIALVAVIFIALYLSNSMSIFEGLNYNGSEYNPPDNVLKALKTVEQIINGTMKMDGSNEDFKEYKEDLKTTSCISSTSKLEVYKEVETLLKPLPVKLSYNDTIQTIYASAKAISSESGNEWYTNNCSFDNKGKDRIKPFIIIYAAFISKLNAAINTIMKSDNKANDGKKLLSIILNTNYFTFTEEESKTALAPGEEASNKTTHRADFEETVYYIHTCFRRIYLQGSGFFVGPTPPGPPGVYFLCNYNENTTIPQEKPCNLIKNYTNLYSNLKILKSLNIMPATKSNNENVPLFIKLNTTFINPNHDTADKHFKAYNTIMERMRDGADIDKLVEYLKSPSNKKLPDWYSKQNEAKPIMP</sequence>
<proteinExistence type="predicted"/>